<proteinExistence type="predicted"/>
<dbReference type="AlphaFoldDB" id="A0A1E5VNB2"/>
<feature type="chain" id="PRO_5009188271" evidence="1">
    <location>
        <begin position="21"/>
        <end position="36"/>
    </location>
</feature>
<feature type="signal peptide" evidence="1">
    <location>
        <begin position="1"/>
        <end position="20"/>
    </location>
</feature>
<keyword evidence="1" id="KW-0732">Signal</keyword>
<evidence type="ECO:0000256" key="1">
    <source>
        <dbReference type="SAM" id="SignalP"/>
    </source>
</evidence>
<organism evidence="2 3">
    <name type="scientific">Dichanthelium oligosanthes</name>
    <dbReference type="NCBI Taxonomy" id="888268"/>
    <lineage>
        <taxon>Eukaryota</taxon>
        <taxon>Viridiplantae</taxon>
        <taxon>Streptophyta</taxon>
        <taxon>Embryophyta</taxon>
        <taxon>Tracheophyta</taxon>
        <taxon>Spermatophyta</taxon>
        <taxon>Magnoliopsida</taxon>
        <taxon>Liliopsida</taxon>
        <taxon>Poales</taxon>
        <taxon>Poaceae</taxon>
        <taxon>PACMAD clade</taxon>
        <taxon>Panicoideae</taxon>
        <taxon>Panicodae</taxon>
        <taxon>Paniceae</taxon>
        <taxon>Dichantheliinae</taxon>
        <taxon>Dichanthelium</taxon>
    </lineage>
</organism>
<name>A0A1E5VNB2_9POAL</name>
<protein>
    <submittedName>
        <fullName evidence="2">Uncharacterized protein</fullName>
    </submittedName>
</protein>
<comment type="caution">
    <text evidence="2">The sequence shown here is derived from an EMBL/GenBank/DDBJ whole genome shotgun (WGS) entry which is preliminary data.</text>
</comment>
<dbReference type="Proteomes" id="UP000095767">
    <property type="component" value="Unassembled WGS sequence"/>
</dbReference>
<accession>A0A1E5VNB2</accession>
<feature type="non-terminal residue" evidence="2">
    <location>
        <position position="1"/>
    </location>
</feature>
<reference evidence="2 3" key="1">
    <citation type="submission" date="2016-09" db="EMBL/GenBank/DDBJ databases">
        <title>The draft genome of Dichanthelium oligosanthes: A C3 panicoid grass species.</title>
        <authorList>
            <person name="Studer A.J."/>
            <person name="Schnable J.C."/>
            <person name="Brutnell T.P."/>
        </authorList>
    </citation>
    <scope>NUCLEOTIDE SEQUENCE [LARGE SCALE GENOMIC DNA]</scope>
    <source>
        <strain evidence="3">cv. Kellogg 1175</strain>
        <tissue evidence="2">Leaf</tissue>
    </source>
</reference>
<dbReference type="EMBL" id="LWDX02034497">
    <property type="protein sequence ID" value="OEL26544.1"/>
    <property type="molecule type" value="Genomic_DNA"/>
</dbReference>
<gene>
    <name evidence="2" type="ORF">BAE44_0012434</name>
</gene>
<keyword evidence="3" id="KW-1185">Reference proteome</keyword>
<evidence type="ECO:0000313" key="2">
    <source>
        <dbReference type="EMBL" id="OEL26544.1"/>
    </source>
</evidence>
<sequence length="36" mass="4204">LHCSLIFFFCLALIWRSCSLFCWNKNGTSFGFALEK</sequence>
<evidence type="ECO:0000313" key="3">
    <source>
        <dbReference type="Proteomes" id="UP000095767"/>
    </source>
</evidence>